<dbReference type="PROSITE" id="PS50086">
    <property type="entry name" value="TBC_RABGAP"/>
    <property type="match status" value="1"/>
</dbReference>
<keyword evidence="3" id="KW-0963">Cytoplasm</keyword>
<dbReference type="EMBL" id="CADEPI010000001">
    <property type="protein sequence ID" value="CAB3359592.1"/>
    <property type="molecule type" value="Genomic_DNA"/>
</dbReference>
<evidence type="ECO:0000256" key="10">
    <source>
        <dbReference type="SAM" id="Phobius"/>
    </source>
</evidence>
<dbReference type="FunFam" id="1.10.472.80:FF:000005">
    <property type="entry name" value="TBC1 domain family member 15"/>
    <property type="match status" value="1"/>
</dbReference>
<keyword evidence="10" id="KW-0472">Membrane</keyword>
<organism evidence="12 13">
    <name type="scientific">Cloeon dipterum</name>
    <dbReference type="NCBI Taxonomy" id="197152"/>
    <lineage>
        <taxon>Eukaryota</taxon>
        <taxon>Metazoa</taxon>
        <taxon>Ecdysozoa</taxon>
        <taxon>Arthropoda</taxon>
        <taxon>Hexapoda</taxon>
        <taxon>Insecta</taxon>
        <taxon>Pterygota</taxon>
        <taxon>Palaeoptera</taxon>
        <taxon>Ephemeroptera</taxon>
        <taxon>Pisciforma</taxon>
        <taxon>Baetidae</taxon>
        <taxon>Cloeon</taxon>
    </lineage>
</organism>
<dbReference type="OrthoDB" id="10264062at2759"/>
<dbReference type="InterPro" id="IPR000195">
    <property type="entry name" value="Rab-GAP-TBC_dom"/>
</dbReference>
<feature type="domain" description="Rab-GAP TBC" evidence="11">
    <location>
        <begin position="312"/>
        <end position="522"/>
    </location>
</feature>
<dbReference type="PANTHER" id="PTHR22957:SF645">
    <property type="entry name" value="LD27216P"/>
    <property type="match status" value="1"/>
</dbReference>
<sequence>MDKAPDEAKVQFSLVIIACFIIKIYVIQEVYNHHGVIIRRLDRYGEREAAGSSANFISFISSGTMHILEHNNDRWILWVPEEKSLRVESDPTEWEVVNTEKPKHNPGNDEKLEAKKIWINLNDLKSLQLRRNSNKMFFDLKDNTTFDVDFQNGDAYNFISSFKSYAILEKSRRSRQKYYVKGSVNRELSKSFAELDLFGEQGNLVARFMKDLHDRPFETTLTAFSKLTGAVASGLTGSARPEGASNINHGLSHGDEYEVIATTSQQPSLGMSPRPEVMRGPPLSVEEWMRHANDDGTISRIESLLQTIFRGGIDHALRYDVWKYLLNYLPFRLNHTEAAELRRMKIKEYQTLCQQWQSFTPGQEERFSLFRDRKSLISKDVNRTDRTFEYFAGDRNPHLDSLNNILMSYMMYNFDLGYVQGMSDLLSPILMLMDNEPDAFWCFVGFMDRTMGNFMMEQTSMKEQLLQLACLLQILDPELANYLNAHESGNLFFCFRWLLVLFKREFSNEDIMIIWEVFWTGLPCPNFHLLFCIAILETEREQIMANDNGLSDILAHVNSLSMNIDRDAMLCKAEAMYLQLQANAEKLPKMACLTLGLAVSVDASAAEQEERFKDTHVTPSDDEDDAFEKAISYSFL</sequence>
<comment type="subcellular location">
    <subcellularLocation>
        <location evidence="1">Cytoplasm</location>
    </subcellularLocation>
</comment>
<evidence type="ECO:0000256" key="6">
    <source>
        <dbReference type="ARBA" id="ARBA00055283"/>
    </source>
</evidence>
<evidence type="ECO:0000259" key="11">
    <source>
        <dbReference type="PROSITE" id="PS50086"/>
    </source>
</evidence>
<evidence type="ECO:0000313" key="13">
    <source>
        <dbReference type="Proteomes" id="UP000494165"/>
    </source>
</evidence>
<keyword evidence="2" id="KW-0343">GTPase activation</keyword>
<comment type="function">
    <text evidence="6">Acts as a GTPase activating protein for RAB7A. Does not act on RAB4, RAB5 or RAB6.</text>
</comment>
<dbReference type="GO" id="GO:0005096">
    <property type="term" value="F:GTPase activator activity"/>
    <property type="evidence" value="ECO:0007669"/>
    <property type="project" value="UniProtKB-KW"/>
</dbReference>
<comment type="subunit">
    <text evidence="7">Interacts with non-phosphorylated form of RAB8A; phosphorylation of RAB8A at 'Thr-72' disrupts this interaction. Interacts with ARMC12.</text>
</comment>
<dbReference type="GO" id="GO:0005737">
    <property type="term" value="C:cytoplasm"/>
    <property type="evidence" value="ECO:0007669"/>
    <property type="project" value="UniProtKB-SubCell"/>
</dbReference>
<dbReference type="Pfam" id="PF00566">
    <property type="entry name" value="RabGAP-TBC"/>
    <property type="match status" value="1"/>
</dbReference>
<feature type="transmembrane region" description="Helical" evidence="10">
    <location>
        <begin position="12"/>
        <end position="31"/>
    </location>
</feature>
<keyword evidence="10" id="KW-1133">Transmembrane helix</keyword>
<evidence type="ECO:0000256" key="3">
    <source>
        <dbReference type="ARBA" id="ARBA00022490"/>
    </source>
</evidence>
<dbReference type="FunFam" id="1.10.8.270:FF:000005">
    <property type="entry name" value="TBC1 domain family member 15"/>
    <property type="match status" value="1"/>
</dbReference>
<evidence type="ECO:0000313" key="12">
    <source>
        <dbReference type="EMBL" id="CAB3359592.1"/>
    </source>
</evidence>
<accession>A0A8S1BXL5</accession>
<dbReference type="InterPro" id="IPR035969">
    <property type="entry name" value="Rab-GAP_TBC_sf"/>
</dbReference>
<name>A0A8S1BXL5_9INSE</name>
<keyword evidence="13" id="KW-1185">Reference proteome</keyword>
<dbReference type="SMART" id="SM00164">
    <property type="entry name" value="TBC"/>
    <property type="match status" value="1"/>
</dbReference>
<dbReference type="Gene3D" id="1.10.472.80">
    <property type="entry name" value="Ypt/Rab-GAP domain of gyp1p, domain 3"/>
    <property type="match status" value="1"/>
</dbReference>
<evidence type="ECO:0000256" key="1">
    <source>
        <dbReference type="ARBA" id="ARBA00004496"/>
    </source>
</evidence>
<dbReference type="Gene3D" id="1.10.8.270">
    <property type="entry name" value="putative rabgap domain of human tbc1 domain family member 14 like domains"/>
    <property type="match status" value="1"/>
</dbReference>
<dbReference type="PANTHER" id="PTHR22957">
    <property type="entry name" value="TBC1 DOMAIN FAMILY MEMBER GTPASE-ACTIVATING PROTEIN"/>
    <property type="match status" value="1"/>
</dbReference>
<comment type="caution">
    <text evidence="12">The sequence shown here is derived from an EMBL/GenBank/DDBJ whole genome shotgun (WGS) entry which is preliminary data.</text>
</comment>
<evidence type="ECO:0000256" key="2">
    <source>
        <dbReference type="ARBA" id="ARBA00022468"/>
    </source>
</evidence>
<evidence type="ECO:0000256" key="4">
    <source>
        <dbReference type="ARBA" id="ARBA00022553"/>
    </source>
</evidence>
<evidence type="ECO:0000256" key="7">
    <source>
        <dbReference type="ARBA" id="ARBA00065268"/>
    </source>
</evidence>
<evidence type="ECO:0000256" key="8">
    <source>
        <dbReference type="ARBA" id="ARBA00067480"/>
    </source>
</evidence>
<dbReference type="SUPFAM" id="SSF47923">
    <property type="entry name" value="Ypt/Rab-GAP domain of gyp1p"/>
    <property type="match status" value="2"/>
</dbReference>
<evidence type="ECO:0000256" key="5">
    <source>
        <dbReference type="ARBA" id="ARBA00022990"/>
    </source>
</evidence>
<keyword evidence="10" id="KW-0812">Transmembrane</keyword>
<reference evidence="12 13" key="1">
    <citation type="submission" date="2020-04" db="EMBL/GenBank/DDBJ databases">
        <authorList>
            <person name="Alioto T."/>
            <person name="Alioto T."/>
            <person name="Gomez Garrido J."/>
        </authorList>
    </citation>
    <scope>NUCLEOTIDE SEQUENCE [LARGE SCALE GENOMIC DNA]</scope>
</reference>
<evidence type="ECO:0000256" key="9">
    <source>
        <dbReference type="ARBA" id="ARBA00082539"/>
    </source>
</evidence>
<keyword evidence="4" id="KW-0597">Phosphoprotein</keyword>
<dbReference type="Proteomes" id="UP000494165">
    <property type="component" value="Unassembled WGS sequence"/>
</dbReference>
<keyword evidence="5" id="KW-0007">Acetylation</keyword>
<dbReference type="AlphaFoldDB" id="A0A8S1BXL5"/>
<protein>
    <recommendedName>
        <fullName evidence="8">TBC1 domain family member 15</fullName>
    </recommendedName>
    <alternativeName>
        <fullName evidence="9">GTPase-activating protein RAB7</fullName>
    </alternativeName>
</protein>
<proteinExistence type="predicted"/>
<gene>
    <name evidence="12" type="ORF">CLODIP_2_CD05182</name>
</gene>